<evidence type="ECO:0000313" key="2">
    <source>
        <dbReference type="EMBL" id="RZS86004.1"/>
    </source>
</evidence>
<organism evidence="2 3">
    <name type="scientific">Pigmentiphaga kullae</name>
    <dbReference type="NCBI Taxonomy" id="151784"/>
    <lineage>
        <taxon>Bacteria</taxon>
        <taxon>Pseudomonadati</taxon>
        <taxon>Pseudomonadota</taxon>
        <taxon>Betaproteobacteria</taxon>
        <taxon>Burkholderiales</taxon>
        <taxon>Alcaligenaceae</taxon>
        <taxon>Pigmentiphaga</taxon>
    </lineage>
</organism>
<dbReference type="OrthoDB" id="8689594at2"/>
<evidence type="ECO:0000313" key="3">
    <source>
        <dbReference type="Proteomes" id="UP000292445"/>
    </source>
</evidence>
<dbReference type="InterPro" id="IPR015168">
    <property type="entry name" value="SsuA/THI5"/>
</dbReference>
<name>A0A4Q7NLI6_9BURK</name>
<dbReference type="Pfam" id="PF09084">
    <property type="entry name" value="NMT1"/>
    <property type="match status" value="1"/>
</dbReference>
<protein>
    <submittedName>
        <fullName evidence="2">4,5-dihydroxyphthalate decarboxylase</fullName>
    </submittedName>
</protein>
<keyword evidence="3" id="KW-1185">Reference proteome</keyword>
<dbReference type="SUPFAM" id="SSF53850">
    <property type="entry name" value="Periplasmic binding protein-like II"/>
    <property type="match status" value="1"/>
</dbReference>
<dbReference type="Proteomes" id="UP000292445">
    <property type="component" value="Unassembled WGS sequence"/>
</dbReference>
<evidence type="ECO:0000259" key="1">
    <source>
        <dbReference type="Pfam" id="PF09084"/>
    </source>
</evidence>
<dbReference type="EMBL" id="SGXC01000001">
    <property type="protein sequence ID" value="RZS86004.1"/>
    <property type="molecule type" value="Genomic_DNA"/>
</dbReference>
<gene>
    <name evidence="2" type="ORF">EV675_2037</name>
</gene>
<dbReference type="RefSeq" id="WP_130357134.1">
    <property type="nucleotide sequence ID" value="NZ_SGXC01000001.1"/>
</dbReference>
<feature type="domain" description="SsuA/THI5-like" evidence="1">
    <location>
        <begin position="61"/>
        <end position="141"/>
    </location>
</feature>
<dbReference type="Gene3D" id="3.40.190.10">
    <property type="entry name" value="Periplasmic binding protein-like II"/>
    <property type="match status" value="2"/>
</dbReference>
<proteinExistence type="predicted"/>
<reference evidence="2 3" key="1">
    <citation type="submission" date="2019-02" db="EMBL/GenBank/DDBJ databases">
        <title>Genomic Encyclopedia of Type Strains, Phase IV (KMG-IV): sequencing the most valuable type-strain genomes for metagenomic binning, comparative biology and taxonomic classification.</title>
        <authorList>
            <person name="Goeker M."/>
        </authorList>
    </citation>
    <scope>NUCLEOTIDE SEQUENCE [LARGE SCALE GENOMIC DNA]</scope>
    <source>
        <strain evidence="2 3">K24</strain>
    </source>
</reference>
<comment type="caution">
    <text evidence="2">The sequence shown here is derived from an EMBL/GenBank/DDBJ whole genome shotgun (WGS) entry which is preliminary data.</text>
</comment>
<accession>A0A4Q7NLI6</accession>
<sequence length="328" mass="36416">MTSKQPLPLKIAIATYGHTAALKRGDVSIDGVQPDFVEIKPIIAAFRRMVRDVEFDVCEMAPATYMIAREAGAPFKALPVFIFRRFHHAGLVYRDDAGIREPRDLEGKRAGVRAYSVTTGIWTRGILTNDYGVDNARITWVVDDEEHVSSLQLPPNVEQARDGKSLVDLMASGYLSAAFTDNAGIGRAGAPADGWQAGGRIKPPEYLEMFPDADRLEAEWYRKTGIYPVHGLITVKDDVLAKHPWVGKALYDAFLASKNIYLRQLAAGESVSDKDEHYRAMGRIVGDPLPYGIEANRPSIEAMMNYCHQQGLLKKRYAVDDMFIDVGV</sequence>
<dbReference type="AlphaFoldDB" id="A0A4Q7NLI6"/>